<feature type="signal peptide" evidence="1">
    <location>
        <begin position="1"/>
        <end position="23"/>
    </location>
</feature>
<evidence type="ECO:0008006" key="4">
    <source>
        <dbReference type="Google" id="ProtNLM"/>
    </source>
</evidence>
<keyword evidence="3" id="KW-1185">Reference proteome</keyword>
<reference evidence="3" key="1">
    <citation type="journal article" date="2019" name="Int. J. Syst. Evol. Microbiol.">
        <title>The Global Catalogue of Microorganisms (GCM) 10K type strain sequencing project: providing services to taxonomists for standard genome sequencing and annotation.</title>
        <authorList>
            <consortium name="The Broad Institute Genomics Platform"/>
            <consortium name="The Broad Institute Genome Sequencing Center for Infectious Disease"/>
            <person name="Wu L."/>
            <person name="Ma J."/>
        </authorList>
    </citation>
    <scope>NUCLEOTIDE SEQUENCE [LARGE SCALE GENOMIC DNA]</scope>
    <source>
        <strain evidence="3">CCUG 50347</strain>
    </source>
</reference>
<comment type="caution">
    <text evidence="2">The sequence shown here is derived from an EMBL/GenBank/DDBJ whole genome shotgun (WGS) entry which is preliminary data.</text>
</comment>
<dbReference type="SUPFAM" id="SSF51445">
    <property type="entry name" value="(Trans)glycosidases"/>
    <property type="match status" value="1"/>
</dbReference>
<keyword evidence="1" id="KW-0732">Signal</keyword>
<sequence>MGGVVLAAALVAAVLMSSGPTAAAPWSPAPRQVAPYVDVTGALPADPASLVSTSGPADAVLAFVLAGDGGCTPSWGGTVPLDDPAVAGVVDGLRARGGALTLASGGAQGPYLETACPDAGALAAAYAAALDAVGTNRLDVDVEGDIPEATVAAALADLQRSRGTEVTLTVQVEDQVTGITPEGMAIVRAGREAGLEARVNVMLMNFTPEGSWLSAMTGALDVALGQVGALEPGSDPADVAGRFGATVMIGRNDMGMTTTLDDAAAVRDHAETRGLGFLGFWSAARDNGSCPGAPEARSDCSGVEQAPHAYTETLGGFRA</sequence>
<evidence type="ECO:0000313" key="3">
    <source>
        <dbReference type="Proteomes" id="UP001595909"/>
    </source>
</evidence>
<dbReference type="Proteomes" id="UP001595909">
    <property type="component" value="Unassembled WGS sequence"/>
</dbReference>
<dbReference type="PANTHER" id="PTHR42976">
    <property type="entry name" value="BIFUNCTIONAL CHITINASE/LYSOZYME-RELATED"/>
    <property type="match status" value="1"/>
</dbReference>
<feature type="chain" id="PRO_5046635043" description="Chitinase" evidence="1">
    <location>
        <begin position="24"/>
        <end position="319"/>
    </location>
</feature>
<dbReference type="InterPro" id="IPR052750">
    <property type="entry name" value="GH18_Chitinase"/>
</dbReference>
<evidence type="ECO:0000313" key="2">
    <source>
        <dbReference type="EMBL" id="MFC4833907.1"/>
    </source>
</evidence>
<gene>
    <name evidence="2" type="ORF">ACFPEL_15950</name>
</gene>
<evidence type="ECO:0000256" key="1">
    <source>
        <dbReference type="SAM" id="SignalP"/>
    </source>
</evidence>
<dbReference type="RefSeq" id="WP_274188018.1">
    <property type="nucleotide sequence ID" value="NZ_BAABHN010000036.1"/>
</dbReference>
<organism evidence="2 3">
    <name type="scientific">Actinomycetospora chibensis</name>
    <dbReference type="NCBI Taxonomy" id="663606"/>
    <lineage>
        <taxon>Bacteria</taxon>
        <taxon>Bacillati</taxon>
        <taxon>Actinomycetota</taxon>
        <taxon>Actinomycetes</taxon>
        <taxon>Pseudonocardiales</taxon>
        <taxon>Pseudonocardiaceae</taxon>
        <taxon>Actinomycetospora</taxon>
    </lineage>
</organism>
<accession>A0ABV9RNY4</accession>
<dbReference type="EMBL" id="JBHSIM010000036">
    <property type="protein sequence ID" value="MFC4833907.1"/>
    <property type="molecule type" value="Genomic_DNA"/>
</dbReference>
<dbReference type="Gene3D" id="3.20.20.80">
    <property type="entry name" value="Glycosidases"/>
    <property type="match status" value="1"/>
</dbReference>
<name>A0ABV9RNY4_9PSEU</name>
<protein>
    <recommendedName>
        <fullName evidence="4">Chitinase</fullName>
    </recommendedName>
</protein>
<dbReference type="PANTHER" id="PTHR42976:SF1">
    <property type="entry name" value="GH18 DOMAIN-CONTAINING PROTEIN-RELATED"/>
    <property type="match status" value="1"/>
</dbReference>
<dbReference type="InterPro" id="IPR017853">
    <property type="entry name" value="GH"/>
</dbReference>
<proteinExistence type="predicted"/>